<feature type="region of interest" description="Disordered" evidence="1">
    <location>
        <begin position="1"/>
        <end position="20"/>
    </location>
</feature>
<dbReference type="EMBL" id="FMUE01000003">
    <property type="protein sequence ID" value="SCX18224.1"/>
    <property type="molecule type" value="Genomic_DNA"/>
</dbReference>
<keyword evidence="2" id="KW-0812">Transmembrane</keyword>
<keyword evidence="2" id="KW-0472">Membrane</keyword>
<evidence type="ECO:0000313" key="4">
    <source>
        <dbReference type="Proteomes" id="UP000187891"/>
    </source>
</evidence>
<evidence type="ECO:0000256" key="1">
    <source>
        <dbReference type="SAM" id="MobiDB-lite"/>
    </source>
</evidence>
<proteinExistence type="predicted"/>
<dbReference type="Proteomes" id="UP000187891">
    <property type="component" value="Unassembled WGS sequence"/>
</dbReference>
<reference evidence="4" key="1">
    <citation type="submission" date="2016-10" db="EMBL/GenBank/DDBJ databases">
        <authorList>
            <person name="Wibberg D."/>
        </authorList>
    </citation>
    <scope>NUCLEOTIDE SEQUENCE [LARGE SCALE GENOMIC DNA]</scope>
</reference>
<keyword evidence="2" id="KW-1133">Transmembrane helix</keyword>
<protein>
    <submittedName>
        <fullName evidence="3">Uncharacterized protein</fullName>
    </submittedName>
</protein>
<name>A0A1R3TLL7_9HYPH</name>
<accession>A0A1R3TLL7</accession>
<dbReference type="RefSeq" id="WP_159442781.1">
    <property type="nucleotide sequence ID" value="NZ_FMUE01000003.1"/>
</dbReference>
<sequence>MAGEQYFPQGTFGHEHALGQQGKKEKNMLKAMVLWAMGVPLVVVVLIWMFFF</sequence>
<feature type="transmembrane region" description="Helical" evidence="2">
    <location>
        <begin position="32"/>
        <end position="51"/>
    </location>
</feature>
<evidence type="ECO:0000256" key="2">
    <source>
        <dbReference type="SAM" id="Phobius"/>
    </source>
</evidence>
<gene>
    <name evidence="3" type="ORF">DSM25559_1697</name>
</gene>
<evidence type="ECO:0000313" key="3">
    <source>
        <dbReference type="EMBL" id="SCX18224.1"/>
    </source>
</evidence>
<organism evidence="3 4">
    <name type="scientific">Agrobacterium rosae</name>
    <dbReference type="NCBI Taxonomy" id="1972867"/>
    <lineage>
        <taxon>Bacteria</taxon>
        <taxon>Pseudomonadati</taxon>
        <taxon>Pseudomonadota</taxon>
        <taxon>Alphaproteobacteria</taxon>
        <taxon>Hyphomicrobiales</taxon>
        <taxon>Rhizobiaceae</taxon>
        <taxon>Rhizobium/Agrobacterium group</taxon>
        <taxon>Agrobacterium</taxon>
    </lineage>
</organism>
<dbReference type="AlphaFoldDB" id="A0A1R3TLL7"/>